<name>A0AA38H309_9TREE</name>
<keyword evidence="4" id="KW-1185">Reference proteome</keyword>
<feature type="compositionally biased region" description="Low complexity" evidence="2">
    <location>
        <begin position="1"/>
        <end position="14"/>
    </location>
</feature>
<dbReference type="PANTHER" id="PTHR11679">
    <property type="entry name" value="VESICLE PROTEIN SORTING-ASSOCIATED"/>
    <property type="match status" value="1"/>
</dbReference>
<comment type="caution">
    <text evidence="3">The sequence shown here is derived from an EMBL/GenBank/DDBJ whole genome shotgun (WGS) entry which is preliminary data.</text>
</comment>
<organism evidence="3 4">
    <name type="scientific">Dioszegia hungarica</name>
    <dbReference type="NCBI Taxonomy" id="4972"/>
    <lineage>
        <taxon>Eukaryota</taxon>
        <taxon>Fungi</taxon>
        <taxon>Dikarya</taxon>
        <taxon>Basidiomycota</taxon>
        <taxon>Agaricomycotina</taxon>
        <taxon>Tremellomycetes</taxon>
        <taxon>Tremellales</taxon>
        <taxon>Bulleribasidiaceae</taxon>
        <taxon>Dioszegia</taxon>
    </lineage>
</organism>
<dbReference type="Gene3D" id="3.40.50.1910">
    <property type="match status" value="1"/>
</dbReference>
<dbReference type="RefSeq" id="XP_052942814.1">
    <property type="nucleotide sequence ID" value="XM_053086145.1"/>
</dbReference>
<dbReference type="InterPro" id="IPR036045">
    <property type="entry name" value="Sec1-like_sf"/>
</dbReference>
<comment type="similarity">
    <text evidence="1">Belongs to the STXBP/unc-18/SEC1 family.</text>
</comment>
<dbReference type="Gene3D" id="3.40.50.2060">
    <property type="match status" value="1"/>
</dbReference>
<dbReference type="AlphaFoldDB" id="A0AA38H309"/>
<reference evidence="3" key="1">
    <citation type="journal article" date="2022" name="G3 (Bethesda)">
        <title>High quality genome of the basidiomycete yeast Dioszegia hungarica PDD-24b-2 isolated from cloud water.</title>
        <authorList>
            <person name="Jarrige D."/>
            <person name="Haridas S."/>
            <person name="Bleykasten-Grosshans C."/>
            <person name="Joly M."/>
            <person name="Nadalig T."/>
            <person name="Sancelme M."/>
            <person name="Vuilleumier S."/>
            <person name="Grigoriev I.V."/>
            <person name="Amato P."/>
            <person name="Bringel F."/>
        </authorList>
    </citation>
    <scope>NUCLEOTIDE SEQUENCE</scope>
    <source>
        <strain evidence="3">PDD-24b-2</strain>
    </source>
</reference>
<protein>
    <submittedName>
        <fullName evidence="3">Sec1-like protein</fullName>
    </submittedName>
</protein>
<feature type="compositionally biased region" description="Polar residues" evidence="2">
    <location>
        <begin position="26"/>
        <end position="37"/>
    </location>
</feature>
<dbReference type="GeneID" id="77725346"/>
<evidence type="ECO:0000256" key="1">
    <source>
        <dbReference type="ARBA" id="ARBA00009884"/>
    </source>
</evidence>
<sequence>MSSSATPSSTAGPSRLPHLSAGQAPTAPSTSGDSESTALPPPDRGIDTGILKELARSALIEKLNDIQGQKTLILDKSLAGPLGLVTDIALLKNQAVDKIFWLESGPLNVATRNIVWLCRPKLSLMRTIAEQVRQEQARASSSGPVVFTLLLVPRATELCRKVLEDEGVAGDLNIQEYKLEFIPMEEDLLSLEMDDVARDIYLNGDDTPIYYSSLALMTFQRAYGLFPRILGKGDAAKRLADLMWRHQSSGLPEYRDFESSDQVDGLIIIDRSVDWVTPMCTQLTYDGMLDEYIGINNGSIEIDPALIDPPAPTPAPTSTSALPTTPVVKKRKHQLSSSKDRLYAEIRDLNFAVVGSRLSRVARRLEGDYGGAKNLKNVREMKEFVGKIGGLQGEQQNLRLHTGLTEQLMPITRTDEFNKMLEAQQNLVAGYDAMAQLSTIEEMMFQQSAWSGVLRGAVLMSLTNGGIKVKNLEAYKRDFLQVYGYHHLPLLIHLQTLGLLVKSPSTLPHPSPSLRKSLRLVVDDTNDAVPNDISYVYSGYAPLSVRLVQCVTQKNSILSAGPGTTDDPAQRTGKSALPQAHPIAGWRGFEDVLASIPGATVDIRQKAEGGAGVAVDGRDKAEGSTTTVVFFLGGCTFTEIAALRWMSKQTKGRKFLIATTGIINGTNLLESFGDRPPVALS</sequence>
<feature type="region of interest" description="Disordered" evidence="2">
    <location>
        <begin position="1"/>
        <end position="47"/>
    </location>
</feature>
<dbReference type="InterPro" id="IPR001619">
    <property type="entry name" value="Sec1-like"/>
</dbReference>
<dbReference type="InterPro" id="IPR027482">
    <property type="entry name" value="Sec1-like_dom2"/>
</dbReference>
<dbReference type="InterPro" id="IPR043155">
    <property type="entry name" value="VPS33_dom3b"/>
</dbReference>
<evidence type="ECO:0000313" key="4">
    <source>
        <dbReference type="Proteomes" id="UP001164286"/>
    </source>
</evidence>
<dbReference type="InterPro" id="IPR043154">
    <property type="entry name" value="Sec-1-like_dom1"/>
</dbReference>
<dbReference type="Proteomes" id="UP001164286">
    <property type="component" value="Unassembled WGS sequence"/>
</dbReference>
<dbReference type="Pfam" id="PF00995">
    <property type="entry name" value="Sec1"/>
    <property type="match status" value="1"/>
</dbReference>
<dbReference type="Gene3D" id="3.90.830.10">
    <property type="entry name" value="Syntaxin Binding Protein 1, Chain A, domain 2"/>
    <property type="match status" value="1"/>
</dbReference>
<dbReference type="GO" id="GO:0016192">
    <property type="term" value="P:vesicle-mediated transport"/>
    <property type="evidence" value="ECO:0007669"/>
    <property type="project" value="InterPro"/>
</dbReference>
<proteinExistence type="inferred from homology"/>
<dbReference type="InterPro" id="IPR043127">
    <property type="entry name" value="Sec-1-like_dom3a"/>
</dbReference>
<dbReference type="EMBL" id="JAKWFO010000013">
    <property type="protein sequence ID" value="KAI9633037.1"/>
    <property type="molecule type" value="Genomic_DNA"/>
</dbReference>
<dbReference type="Gene3D" id="1.25.40.850">
    <property type="match status" value="1"/>
</dbReference>
<dbReference type="SUPFAM" id="SSF56815">
    <property type="entry name" value="Sec1/munc18-like (SM) proteins"/>
    <property type="match status" value="1"/>
</dbReference>
<evidence type="ECO:0000313" key="3">
    <source>
        <dbReference type="EMBL" id="KAI9633037.1"/>
    </source>
</evidence>
<accession>A0AA38H309</accession>
<evidence type="ECO:0000256" key="2">
    <source>
        <dbReference type="SAM" id="MobiDB-lite"/>
    </source>
</evidence>
<gene>
    <name evidence="3" type="ORF">MKK02DRAFT_19760</name>
</gene>